<evidence type="ECO:0000313" key="5">
    <source>
        <dbReference type="Proteomes" id="UP000248745"/>
    </source>
</evidence>
<dbReference type="Pfam" id="PF23357">
    <property type="entry name" value="DUF7088"/>
    <property type="match status" value="1"/>
</dbReference>
<evidence type="ECO:0000313" key="4">
    <source>
        <dbReference type="EMBL" id="PZF72281.1"/>
    </source>
</evidence>
<dbReference type="Proteomes" id="UP000248745">
    <property type="component" value="Unassembled WGS sequence"/>
</dbReference>
<dbReference type="AlphaFoldDB" id="A0A2W2AAH4"/>
<dbReference type="Pfam" id="PF09822">
    <property type="entry name" value="ABC_transp_aux"/>
    <property type="match status" value="1"/>
</dbReference>
<proteinExistence type="predicted"/>
<organism evidence="4 5">
    <name type="scientific">Taibaiella soli</name>
    <dbReference type="NCBI Taxonomy" id="1649169"/>
    <lineage>
        <taxon>Bacteria</taxon>
        <taxon>Pseudomonadati</taxon>
        <taxon>Bacteroidota</taxon>
        <taxon>Chitinophagia</taxon>
        <taxon>Chitinophagales</taxon>
        <taxon>Chitinophagaceae</taxon>
        <taxon>Taibaiella</taxon>
    </lineage>
</organism>
<evidence type="ECO:0000259" key="2">
    <source>
        <dbReference type="Pfam" id="PF09822"/>
    </source>
</evidence>
<dbReference type="OrthoDB" id="9777219at2"/>
<dbReference type="InterPro" id="IPR019196">
    <property type="entry name" value="ABC_transp_unknown"/>
</dbReference>
<feature type="domain" description="ABC-type uncharacterised transport system" evidence="2">
    <location>
        <begin position="202"/>
        <end position="510"/>
    </location>
</feature>
<gene>
    <name evidence="4" type="primary">gldG</name>
    <name evidence="4" type="ORF">DN068_13035</name>
</gene>
<dbReference type="InterPro" id="IPR019863">
    <property type="entry name" value="Motility-assoc_ABC-rel_GldG"/>
</dbReference>
<comment type="caution">
    <text evidence="4">The sequence shown here is derived from an EMBL/GenBank/DDBJ whole genome shotgun (WGS) entry which is preliminary data.</text>
</comment>
<dbReference type="InterPro" id="IPR055396">
    <property type="entry name" value="DUF7088"/>
</dbReference>
<feature type="transmembrane region" description="Helical" evidence="1">
    <location>
        <begin position="544"/>
        <end position="567"/>
    </location>
</feature>
<sequence>MATTASSKRKKQQRQATVRIAIMLAILVCVNMLAARFHYGFDLTKEKRFTLSEPTKDMLREMKGTAVVTVYLQGKFPAGFQRLQEATRERLTSFKEYAGNHVVYRFIDPFEGKSENEKAALYKQFGDKGIEPVNLSIKSSSDYTQQIIIPYAVVSYNGRELPVKLLETHLGLSDKEQLNNSESLLEYKLADAIHKLMSPDKAEIAYVMGNGEVLGERTYDALTTLQKLYRVDTIDLKSGAAIPTVYKTIIINRPTVPFDDKDKFKLDQYIMYGGHVLWLIDPLNAPVDSLRNSQQFITSEYNLNLDDQLFKYGVRINNDLIEDLQCNKIPVIQEGSTADQPQYDFNNWYYLPVFTPSSHHPIVNNMDAIMGFFVSSMDTIANPEVKKTILLESSNYSRVTPSPVRVSLAMTKFAPRPELFNKPFQPVAVLLEGKFQSVFQNRLAPSFLKVLSDSLKQPFKAQSDTTGSMIVISDGDMLLNEFSQNQGMLEMGYWRFPPTRYANKAFFLNCIEYLTDHSGLLEARSKDLRLRLLDAGRVGKERTLWQFVNIGIPIILVLIFAACYLFFRKRRYEKIK</sequence>
<dbReference type="RefSeq" id="WP_110999376.1">
    <property type="nucleotide sequence ID" value="NZ_QKTW01000018.1"/>
</dbReference>
<reference evidence="4 5" key="1">
    <citation type="submission" date="2018-06" db="EMBL/GenBank/DDBJ databases">
        <title>Mucibacter soli gen. nov., sp. nov., a new member of the family Chitinophagaceae producing mucin.</title>
        <authorList>
            <person name="Kim M.-K."/>
            <person name="Park S."/>
            <person name="Kim T.-S."/>
            <person name="Joung Y."/>
            <person name="Han J.-H."/>
            <person name="Kim S.B."/>
        </authorList>
    </citation>
    <scope>NUCLEOTIDE SEQUENCE [LARGE SCALE GENOMIC DNA]</scope>
    <source>
        <strain evidence="4 5">R1-15</strain>
    </source>
</reference>
<keyword evidence="1" id="KW-0472">Membrane</keyword>
<keyword evidence="1" id="KW-0812">Transmembrane</keyword>
<protein>
    <submittedName>
        <fullName evidence="4">Gliding motility-associated ABC transporter substrate-binding protein GldG</fullName>
    </submittedName>
</protein>
<feature type="domain" description="DUF7088" evidence="3">
    <location>
        <begin position="45"/>
        <end position="155"/>
    </location>
</feature>
<evidence type="ECO:0000256" key="1">
    <source>
        <dbReference type="SAM" id="Phobius"/>
    </source>
</evidence>
<feature type="transmembrane region" description="Helical" evidence="1">
    <location>
        <begin position="20"/>
        <end position="39"/>
    </location>
</feature>
<dbReference type="EMBL" id="QKTW01000018">
    <property type="protein sequence ID" value="PZF72281.1"/>
    <property type="molecule type" value="Genomic_DNA"/>
</dbReference>
<accession>A0A2W2AAH4</accession>
<evidence type="ECO:0000259" key="3">
    <source>
        <dbReference type="Pfam" id="PF23357"/>
    </source>
</evidence>
<keyword evidence="1" id="KW-1133">Transmembrane helix</keyword>
<dbReference type="NCBIfam" id="TIGR03521">
    <property type="entry name" value="GldG"/>
    <property type="match status" value="1"/>
</dbReference>
<keyword evidence="5" id="KW-1185">Reference proteome</keyword>
<name>A0A2W2AAH4_9BACT</name>